<dbReference type="GO" id="GO:0016125">
    <property type="term" value="P:sterol metabolic process"/>
    <property type="evidence" value="ECO:0007669"/>
    <property type="project" value="TreeGrafter"/>
</dbReference>
<feature type="binding site" description="axial binding residue" evidence="10">
    <location>
        <position position="426"/>
    </location>
    <ligand>
        <name>heme</name>
        <dbReference type="ChEBI" id="CHEBI:30413"/>
    </ligand>
    <ligandPart>
        <name>Fe</name>
        <dbReference type="ChEBI" id="CHEBI:18248"/>
    </ligandPart>
</feature>
<dbReference type="EMBL" id="PKPP01014146">
    <property type="protein sequence ID" value="PWA40003.1"/>
    <property type="molecule type" value="Genomic_DNA"/>
</dbReference>
<dbReference type="GO" id="GO:0004497">
    <property type="term" value="F:monooxygenase activity"/>
    <property type="evidence" value="ECO:0007669"/>
    <property type="project" value="UniProtKB-KW"/>
</dbReference>
<dbReference type="InterPro" id="IPR002401">
    <property type="entry name" value="Cyt_P450_E_grp-I"/>
</dbReference>
<evidence type="ECO:0000313" key="14">
    <source>
        <dbReference type="Proteomes" id="UP000245207"/>
    </source>
</evidence>
<keyword evidence="7 11" id="KW-0560">Oxidoreductase</keyword>
<comment type="similarity">
    <text evidence="3 11">Belongs to the cytochrome P450 family.</text>
</comment>
<accession>A0A2U1KTH1</accession>
<evidence type="ECO:0000256" key="2">
    <source>
        <dbReference type="ARBA" id="ARBA00004167"/>
    </source>
</evidence>
<evidence type="ECO:0000256" key="10">
    <source>
        <dbReference type="PIRSR" id="PIRSR602401-1"/>
    </source>
</evidence>
<keyword evidence="14" id="KW-1185">Reference proteome</keyword>
<dbReference type="InterPro" id="IPR001128">
    <property type="entry name" value="Cyt_P450"/>
</dbReference>
<evidence type="ECO:0000256" key="8">
    <source>
        <dbReference type="ARBA" id="ARBA00023004"/>
    </source>
</evidence>
<dbReference type="PRINTS" id="PR00463">
    <property type="entry name" value="EP450I"/>
</dbReference>
<evidence type="ECO:0000256" key="3">
    <source>
        <dbReference type="ARBA" id="ARBA00010617"/>
    </source>
</evidence>
<name>A0A2U1KTH1_ARTAN</name>
<keyword evidence="10 11" id="KW-0349">Heme</keyword>
<proteinExistence type="inferred from homology"/>
<evidence type="ECO:0000256" key="5">
    <source>
        <dbReference type="ARBA" id="ARBA00022723"/>
    </source>
</evidence>
<dbReference type="InterPro" id="IPR017972">
    <property type="entry name" value="Cyt_P450_CS"/>
</dbReference>
<dbReference type="InterPro" id="IPR036396">
    <property type="entry name" value="Cyt_P450_sf"/>
</dbReference>
<organism evidence="13 14">
    <name type="scientific">Artemisia annua</name>
    <name type="common">Sweet wormwood</name>
    <dbReference type="NCBI Taxonomy" id="35608"/>
    <lineage>
        <taxon>Eukaryota</taxon>
        <taxon>Viridiplantae</taxon>
        <taxon>Streptophyta</taxon>
        <taxon>Embryophyta</taxon>
        <taxon>Tracheophyta</taxon>
        <taxon>Spermatophyta</taxon>
        <taxon>Magnoliopsida</taxon>
        <taxon>eudicotyledons</taxon>
        <taxon>Gunneridae</taxon>
        <taxon>Pentapetalae</taxon>
        <taxon>asterids</taxon>
        <taxon>campanulids</taxon>
        <taxon>Asterales</taxon>
        <taxon>Asteraceae</taxon>
        <taxon>Asteroideae</taxon>
        <taxon>Anthemideae</taxon>
        <taxon>Artemisiinae</taxon>
        <taxon>Artemisia</taxon>
    </lineage>
</organism>
<dbReference type="Gene3D" id="1.10.630.10">
    <property type="entry name" value="Cytochrome P450"/>
    <property type="match status" value="1"/>
</dbReference>
<dbReference type="GO" id="GO:0016020">
    <property type="term" value="C:membrane"/>
    <property type="evidence" value="ECO:0007669"/>
    <property type="project" value="UniProtKB-SubCell"/>
</dbReference>
<dbReference type="OrthoDB" id="3945418at2759"/>
<sequence length="480" mass="54293">MDPAVAFSLPALVVLTLSFVILLSYLIRRISSTDAKTPPGSSGWPIVGENVHLGILGPPKFIKKRMEKFSPYVFKTSLLGEKMAFFCGPQGNKFVFTNENKLLTSWWPKSVTKVLLFTEVIDENQKVVAPLLANSVHDILKPEALKQYVSTMDSMARHHMETDWAPYDEVKVHPLSQKYTFSLSCKLFMDEDDNDKVAKVLKNFNIVTNGMISLPLDFPGTAYNRAIKGGKVLRGGLLKIIATRRKELMENKETTRQDVLSKMLLVTNEDGKLMSEKEISNNIIGLLVASYETSSVAITFILKHLAENPHIYDQVRKEQMEIAESKQPGELLSWEDVEKMKYSWNVARESLRLAPPGQGAFREALTDFTYAGFTIPKGWKIFWNVNTTHNDPKYFPNPEKFNPSRFEGSGPAPYSFVPFGGGPRMCPGKEYARLEILIFMHNFVKNFKLEKLNPKEKIVYRSTPVPAEGLPVRLNPHAKN</sequence>
<dbReference type="Pfam" id="PF00067">
    <property type="entry name" value="p450"/>
    <property type="match status" value="1"/>
</dbReference>
<comment type="subcellular location">
    <subcellularLocation>
        <location evidence="2">Membrane</location>
        <topology evidence="2">Single-pass membrane protein</topology>
    </subcellularLocation>
</comment>
<reference evidence="13 14" key="1">
    <citation type="journal article" date="2018" name="Mol. Plant">
        <title>The genome of Artemisia annua provides insight into the evolution of Asteraceae family and artemisinin biosynthesis.</title>
        <authorList>
            <person name="Shen Q."/>
            <person name="Zhang L."/>
            <person name="Liao Z."/>
            <person name="Wang S."/>
            <person name="Yan T."/>
            <person name="Shi P."/>
            <person name="Liu M."/>
            <person name="Fu X."/>
            <person name="Pan Q."/>
            <person name="Wang Y."/>
            <person name="Lv Z."/>
            <person name="Lu X."/>
            <person name="Zhang F."/>
            <person name="Jiang W."/>
            <person name="Ma Y."/>
            <person name="Chen M."/>
            <person name="Hao X."/>
            <person name="Li L."/>
            <person name="Tang Y."/>
            <person name="Lv G."/>
            <person name="Zhou Y."/>
            <person name="Sun X."/>
            <person name="Brodelius P.E."/>
            <person name="Rose J.K.C."/>
            <person name="Tang K."/>
        </authorList>
    </citation>
    <scope>NUCLEOTIDE SEQUENCE [LARGE SCALE GENOMIC DNA]</scope>
    <source>
        <strain evidence="14">cv. Huhao1</strain>
        <tissue evidence="13">Leaf</tissue>
    </source>
</reference>
<evidence type="ECO:0000256" key="12">
    <source>
        <dbReference type="SAM" id="Phobius"/>
    </source>
</evidence>
<keyword evidence="5 10" id="KW-0479">Metal-binding</keyword>
<dbReference type="PANTHER" id="PTHR24286">
    <property type="entry name" value="CYTOCHROME P450 26"/>
    <property type="match status" value="1"/>
</dbReference>
<evidence type="ECO:0000256" key="1">
    <source>
        <dbReference type="ARBA" id="ARBA00001971"/>
    </source>
</evidence>
<evidence type="ECO:0000313" key="13">
    <source>
        <dbReference type="EMBL" id="PWA40003.1"/>
    </source>
</evidence>
<keyword evidence="4 12" id="KW-0812">Transmembrane</keyword>
<keyword evidence="8 10" id="KW-0408">Iron</keyword>
<dbReference type="STRING" id="35608.A0A2U1KTH1"/>
<dbReference type="AlphaFoldDB" id="A0A2U1KTH1"/>
<evidence type="ECO:0000256" key="7">
    <source>
        <dbReference type="ARBA" id="ARBA00023002"/>
    </source>
</evidence>
<gene>
    <name evidence="13" type="ORF">CTI12_AA566740</name>
</gene>
<feature type="transmembrane region" description="Helical" evidence="12">
    <location>
        <begin position="6"/>
        <end position="27"/>
    </location>
</feature>
<keyword evidence="9 12" id="KW-0472">Membrane</keyword>
<keyword evidence="11" id="KW-0503">Monooxygenase</keyword>
<dbReference type="PROSITE" id="PS00086">
    <property type="entry name" value="CYTOCHROME_P450"/>
    <property type="match status" value="1"/>
</dbReference>
<keyword evidence="6 12" id="KW-1133">Transmembrane helix</keyword>
<dbReference type="GO" id="GO:0020037">
    <property type="term" value="F:heme binding"/>
    <property type="evidence" value="ECO:0007669"/>
    <property type="project" value="InterPro"/>
</dbReference>
<dbReference type="SUPFAM" id="SSF48264">
    <property type="entry name" value="Cytochrome P450"/>
    <property type="match status" value="1"/>
</dbReference>
<protein>
    <submittedName>
        <fullName evidence="13">Cytochrome P450</fullName>
    </submittedName>
</protein>
<dbReference type="PRINTS" id="PR00385">
    <property type="entry name" value="P450"/>
</dbReference>
<dbReference type="FunFam" id="1.10.630.10:FF:000022">
    <property type="entry name" value="Taxadiene 5-alpha hydroxylase"/>
    <property type="match status" value="1"/>
</dbReference>
<dbReference type="GO" id="GO:0016705">
    <property type="term" value="F:oxidoreductase activity, acting on paired donors, with incorporation or reduction of molecular oxygen"/>
    <property type="evidence" value="ECO:0007669"/>
    <property type="project" value="InterPro"/>
</dbReference>
<dbReference type="GO" id="GO:0005506">
    <property type="term" value="F:iron ion binding"/>
    <property type="evidence" value="ECO:0007669"/>
    <property type="project" value="InterPro"/>
</dbReference>
<comment type="cofactor">
    <cofactor evidence="1 10">
        <name>heme</name>
        <dbReference type="ChEBI" id="CHEBI:30413"/>
    </cofactor>
</comment>
<evidence type="ECO:0000256" key="6">
    <source>
        <dbReference type="ARBA" id="ARBA00022989"/>
    </source>
</evidence>
<evidence type="ECO:0000256" key="4">
    <source>
        <dbReference type="ARBA" id="ARBA00022692"/>
    </source>
</evidence>
<evidence type="ECO:0000256" key="11">
    <source>
        <dbReference type="RuleBase" id="RU000461"/>
    </source>
</evidence>
<evidence type="ECO:0000256" key="9">
    <source>
        <dbReference type="ARBA" id="ARBA00023136"/>
    </source>
</evidence>
<dbReference type="CDD" id="cd11043">
    <property type="entry name" value="CYP90-like"/>
    <property type="match status" value="1"/>
</dbReference>
<dbReference type="Proteomes" id="UP000245207">
    <property type="component" value="Unassembled WGS sequence"/>
</dbReference>
<comment type="caution">
    <text evidence="13">The sequence shown here is derived from an EMBL/GenBank/DDBJ whole genome shotgun (WGS) entry which is preliminary data.</text>
</comment>
<dbReference type="PANTHER" id="PTHR24286:SF347">
    <property type="entry name" value="CYTOCHROME P450-RELATED"/>
    <property type="match status" value="1"/>
</dbReference>